<dbReference type="GO" id="GO:0008775">
    <property type="term" value="F:acetate CoA-transferase activity"/>
    <property type="evidence" value="ECO:0007669"/>
    <property type="project" value="InterPro"/>
</dbReference>
<dbReference type="OrthoDB" id="9801795at2"/>
<dbReference type="SUPFAM" id="SSF100950">
    <property type="entry name" value="NagB/RpiA/CoA transferase-like"/>
    <property type="match status" value="2"/>
</dbReference>
<dbReference type="Pfam" id="PF02550">
    <property type="entry name" value="AcetylCoA_hydro"/>
    <property type="match status" value="1"/>
</dbReference>
<dbReference type="GO" id="GO:0003986">
    <property type="term" value="F:acetyl-CoA hydrolase activity"/>
    <property type="evidence" value="ECO:0007669"/>
    <property type="project" value="TreeGrafter"/>
</dbReference>
<dbReference type="InterPro" id="IPR003702">
    <property type="entry name" value="ActCoA_hydro_N"/>
</dbReference>
<dbReference type="GO" id="GO:0006084">
    <property type="term" value="P:acetyl-CoA metabolic process"/>
    <property type="evidence" value="ECO:0007669"/>
    <property type="project" value="InterPro"/>
</dbReference>
<evidence type="ECO:0000259" key="4">
    <source>
        <dbReference type="Pfam" id="PF02550"/>
    </source>
</evidence>
<dbReference type="Proteomes" id="UP000193090">
    <property type="component" value="Unassembled WGS sequence"/>
</dbReference>
<feature type="binding site" evidence="3">
    <location>
        <begin position="266"/>
        <end position="270"/>
    </location>
    <ligand>
        <name>CoA</name>
        <dbReference type="ChEBI" id="CHEBI:57287"/>
    </ligand>
</feature>
<organism evidence="6 7">
    <name type="scientific">Mycolicibacillus trivialis</name>
    <dbReference type="NCBI Taxonomy" id="1798"/>
    <lineage>
        <taxon>Bacteria</taxon>
        <taxon>Bacillati</taxon>
        <taxon>Actinomycetota</taxon>
        <taxon>Actinomycetes</taxon>
        <taxon>Mycobacteriales</taxon>
        <taxon>Mycobacteriaceae</taxon>
        <taxon>Mycolicibacillus</taxon>
    </lineage>
</organism>
<comment type="caution">
    <text evidence="6">The sequence shown here is derived from an EMBL/GenBank/DDBJ whole genome shotgun (WGS) entry which is preliminary data.</text>
</comment>
<evidence type="ECO:0000259" key="5">
    <source>
        <dbReference type="Pfam" id="PF13336"/>
    </source>
</evidence>
<proteinExistence type="inferred from homology"/>
<dbReference type="InterPro" id="IPR038460">
    <property type="entry name" value="AcetylCoA_hyd_C_sf"/>
</dbReference>
<dbReference type="InterPro" id="IPR017821">
    <property type="entry name" value="Succinate_CoA_transferase"/>
</dbReference>
<dbReference type="FunFam" id="3.40.1080.20:FF:000001">
    <property type="entry name" value="Acetyl-CoA hydrolase Ach1"/>
    <property type="match status" value="1"/>
</dbReference>
<dbReference type="Gene3D" id="3.40.1080.20">
    <property type="entry name" value="Acetyl-CoA hydrolase/transferase C-terminal domain"/>
    <property type="match status" value="1"/>
</dbReference>
<feature type="binding site" evidence="3">
    <location>
        <position position="359"/>
    </location>
    <ligand>
        <name>CoA</name>
        <dbReference type="ChEBI" id="CHEBI:57287"/>
    </ligand>
</feature>
<name>A0A1X2ES00_9MYCO</name>
<evidence type="ECO:0000256" key="1">
    <source>
        <dbReference type="ARBA" id="ARBA00009632"/>
    </source>
</evidence>
<dbReference type="Pfam" id="PF13336">
    <property type="entry name" value="AcetylCoA_hyd_C"/>
    <property type="match status" value="1"/>
</dbReference>
<gene>
    <name evidence="6" type="ORF">AWC30_01520</name>
</gene>
<feature type="binding site" evidence="3">
    <location>
        <position position="383"/>
    </location>
    <ligand>
        <name>CoA</name>
        <dbReference type="ChEBI" id="CHEBI:57287"/>
    </ligand>
</feature>
<sequence>MTDGIADPRYARKVCSAQHAATLIGDGATVGASGFTGAGHPKAVLAALADRMGRAAPRERAPRVEVWTGAGTGPDLDGALAAVDGIALRLPYQSDPVERAAINAGRSEYLDLHISRVAPMARRGFLGPLDVAVIEVAGIDEAGELLPTTSIGNNQTWLDLADRVILEVNSWHSENLRGLHDIYCAPGFPAPDIPIRSPGDRIGAPRLRCAADKVVAVVATHAPEGNDAFAPPDALSRRIAGHVLDFLSVEVAAGRLPAGLLPLQSGVGNVANGVLAGLADGPFENLTAYTEVISDGMLALLDAGLVTVASATALALSARALTAFNSGDYRDRVVLRPAEISNHPEVVRRLGVIAVNSMIEADIYGNVNSSHVLGSRIMNGIGGSGDFARHGHLSMFVSPSTARHGTVSTLVPMVSHVDHTEHDVDVVVTEQGVADLRGLSPKQRAGRIIDCCAHPDYRPALTEYFQRAVRESPGGHTPHLLADALSWHRRYQDSGTMLG</sequence>
<dbReference type="GO" id="GO:0006083">
    <property type="term" value="P:acetate metabolic process"/>
    <property type="evidence" value="ECO:0007669"/>
    <property type="project" value="InterPro"/>
</dbReference>
<evidence type="ECO:0000256" key="2">
    <source>
        <dbReference type="PIRSR" id="PIRSR617821-1"/>
    </source>
</evidence>
<dbReference type="Gene3D" id="3.30.750.70">
    <property type="entry name" value="4-hydroxybutyrate coenzyme like domains"/>
    <property type="match status" value="1"/>
</dbReference>
<feature type="domain" description="Acetyl-CoA hydrolase/transferase C-terminal" evidence="5">
    <location>
        <begin position="328"/>
        <end position="464"/>
    </location>
</feature>
<keyword evidence="7" id="KW-1185">Reference proteome</keyword>
<dbReference type="PANTHER" id="PTHR43609:SF1">
    <property type="entry name" value="ACETYL-COA HYDROLASE"/>
    <property type="match status" value="1"/>
</dbReference>
<reference evidence="6 7" key="1">
    <citation type="submission" date="2016-01" db="EMBL/GenBank/DDBJ databases">
        <title>The new phylogeny of the genus Mycobacterium.</title>
        <authorList>
            <person name="Tarcisio F."/>
            <person name="Conor M."/>
            <person name="Antonella G."/>
            <person name="Elisabetta G."/>
            <person name="Giulia F.S."/>
            <person name="Sara T."/>
            <person name="Anna F."/>
            <person name="Clotilde B."/>
            <person name="Roberto B."/>
            <person name="Veronica D.S."/>
            <person name="Fabio R."/>
            <person name="Monica P."/>
            <person name="Olivier J."/>
            <person name="Enrico T."/>
            <person name="Nicola S."/>
        </authorList>
    </citation>
    <scope>NUCLEOTIDE SEQUENCE [LARGE SCALE GENOMIC DNA]</scope>
    <source>
        <strain evidence="6 7">DSM 44153</strain>
    </source>
</reference>
<keyword evidence="6" id="KW-0378">Hydrolase</keyword>
<protein>
    <submittedName>
        <fullName evidence="6">Acetyl-CoA hydrolase</fullName>
    </submittedName>
</protein>
<dbReference type="InterPro" id="IPR026888">
    <property type="entry name" value="AcetylCoA_hyd_C"/>
</dbReference>
<dbReference type="AlphaFoldDB" id="A0A1X2ES00"/>
<dbReference type="EMBL" id="LQPZ01000004">
    <property type="protein sequence ID" value="ORX08569.1"/>
    <property type="molecule type" value="Genomic_DNA"/>
</dbReference>
<dbReference type="NCBIfam" id="TIGR03458">
    <property type="entry name" value="YgfH_subfam"/>
    <property type="match status" value="1"/>
</dbReference>
<comment type="similarity">
    <text evidence="1">Belongs to the acetyl-CoA hydrolase/transferase family.</text>
</comment>
<dbReference type="InterPro" id="IPR046433">
    <property type="entry name" value="ActCoA_hydro"/>
</dbReference>
<accession>A0A1X2ES00</accession>
<dbReference type="RefSeq" id="WP_085107210.1">
    <property type="nucleotide sequence ID" value="NZ_JACKSN010000204.1"/>
</dbReference>
<dbReference type="InterPro" id="IPR037171">
    <property type="entry name" value="NagB/RpiA_transferase-like"/>
</dbReference>
<evidence type="ECO:0000313" key="6">
    <source>
        <dbReference type="EMBL" id="ORX08569.1"/>
    </source>
</evidence>
<feature type="domain" description="Acetyl-CoA hydrolase/transferase N-terminal" evidence="4">
    <location>
        <begin position="9"/>
        <end position="169"/>
    </location>
</feature>
<dbReference type="Gene3D" id="3.40.1080.10">
    <property type="entry name" value="Glutaconate Coenzyme A-transferase"/>
    <property type="match status" value="1"/>
</dbReference>
<feature type="binding site" evidence="3">
    <location>
        <position position="379"/>
    </location>
    <ligand>
        <name>CoA</name>
        <dbReference type="ChEBI" id="CHEBI:57287"/>
    </ligand>
</feature>
<dbReference type="STRING" id="1798.AWC30_01520"/>
<evidence type="ECO:0000256" key="3">
    <source>
        <dbReference type="PIRSR" id="PIRSR617821-2"/>
    </source>
</evidence>
<dbReference type="PANTHER" id="PTHR43609">
    <property type="entry name" value="ACETYL-COA HYDROLASE"/>
    <property type="match status" value="1"/>
</dbReference>
<feature type="active site" description="5-glutamyl coenzyme A thioester intermediate" evidence="2">
    <location>
        <position position="291"/>
    </location>
</feature>
<evidence type="ECO:0000313" key="7">
    <source>
        <dbReference type="Proteomes" id="UP000193090"/>
    </source>
</evidence>